<feature type="domain" description="ATP-grasp" evidence="2">
    <location>
        <begin position="77"/>
        <end position="332"/>
    </location>
</feature>
<protein>
    <submittedName>
        <fullName evidence="3">D-alanine-D-alanine ligase-like ATP-grasp enzyme</fullName>
    </submittedName>
</protein>
<comment type="caution">
    <text evidence="3">The sequence shown here is derived from an EMBL/GenBank/DDBJ whole genome shotgun (WGS) entry which is preliminary data.</text>
</comment>
<dbReference type="InterPro" id="IPR011761">
    <property type="entry name" value="ATP-grasp"/>
</dbReference>
<dbReference type="Proteomes" id="UP000535437">
    <property type="component" value="Unassembled WGS sequence"/>
</dbReference>
<organism evidence="3 4">
    <name type="scientific">Nesterenkonia xinjiangensis</name>
    <dbReference type="NCBI Taxonomy" id="225327"/>
    <lineage>
        <taxon>Bacteria</taxon>
        <taxon>Bacillati</taxon>
        <taxon>Actinomycetota</taxon>
        <taxon>Actinomycetes</taxon>
        <taxon>Micrococcales</taxon>
        <taxon>Micrococcaceae</taxon>
        <taxon>Nesterenkonia</taxon>
    </lineage>
</organism>
<dbReference type="Gene3D" id="3.30.470.20">
    <property type="entry name" value="ATP-grasp fold, B domain"/>
    <property type="match status" value="2"/>
</dbReference>
<dbReference type="RefSeq" id="WP_179541717.1">
    <property type="nucleotide sequence ID" value="NZ_BAAALL010000006.1"/>
</dbReference>
<keyword evidence="4" id="KW-1185">Reference proteome</keyword>
<dbReference type="GO" id="GO:0009432">
    <property type="term" value="P:SOS response"/>
    <property type="evidence" value="ECO:0007669"/>
    <property type="project" value="TreeGrafter"/>
</dbReference>
<keyword evidence="1" id="KW-0067">ATP-binding</keyword>
<gene>
    <name evidence="3" type="ORF">HNR09_001779</name>
</gene>
<dbReference type="Gene3D" id="3.30.1490.20">
    <property type="entry name" value="ATP-grasp fold, A domain"/>
    <property type="match status" value="1"/>
</dbReference>
<name>A0A7Z0GMA4_9MICC</name>
<evidence type="ECO:0000313" key="4">
    <source>
        <dbReference type="Proteomes" id="UP000535437"/>
    </source>
</evidence>
<dbReference type="GO" id="GO:0005737">
    <property type="term" value="C:cytoplasm"/>
    <property type="evidence" value="ECO:0007669"/>
    <property type="project" value="TreeGrafter"/>
</dbReference>
<evidence type="ECO:0000256" key="1">
    <source>
        <dbReference type="PROSITE-ProRule" id="PRU00409"/>
    </source>
</evidence>
<dbReference type="GO" id="GO:0005524">
    <property type="term" value="F:ATP binding"/>
    <property type="evidence" value="ECO:0007669"/>
    <property type="project" value="UniProtKB-UniRule"/>
</dbReference>
<accession>A0A7Z0GMA4</accession>
<dbReference type="PANTHER" id="PTHR21621">
    <property type="entry name" value="RIBOSOMAL PROTEIN S6 MODIFICATION PROTEIN"/>
    <property type="match status" value="1"/>
</dbReference>
<dbReference type="GO" id="GO:0018169">
    <property type="term" value="F:ribosomal S6-glutamic acid ligase activity"/>
    <property type="evidence" value="ECO:0007669"/>
    <property type="project" value="TreeGrafter"/>
</dbReference>
<dbReference type="SUPFAM" id="SSF56059">
    <property type="entry name" value="Glutathione synthetase ATP-binding domain-like"/>
    <property type="match status" value="1"/>
</dbReference>
<evidence type="ECO:0000259" key="2">
    <source>
        <dbReference type="PROSITE" id="PS50975"/>
    </source>
</evidence>
<dbReference type="PROSITE" id="PS50975">
    <property type="entry name" value="ATP_GRASP"/>
    <property type="match status" value="1"/>
</dbReference>
<dbReference type="AlphaFoldDB" id="A0A7Z0GMA4"/>
<evidence type="ECO:0000313" key="3">
    <source>
        <dbReference type="EMBL" id="NYJ78368.1"/>
    </source>
</evidence>
<reference evidence="3 4" key="1">
    <citation type="submission" date="2020-07" db="EMBL/GenBank/DDBJ databases">
        <title>Sequencing the genomes of 1000 actinobacteria strains.</title>
        <authorList>
            <person name="Klenk H.-P."/>
        </authorList>
    </citation>
    <scope>NUCLEOTIDE SEQUENCE [LARGE SCALE GENOMIC DNA]</scope>
    <source>
        <strain evidence="3 4">DSM 15475</strain>
    </source>
</reference>
<sequence length="337" mass="37037">MDLTSTRKHLKSLGIAHGLTNALIAQEALARDIEIAPDEKSRLTMRWKGRRIWFDAARSNINNSLARRCTLHKDVASRLLRTYDVPAPHNAVFSARDVELAWQWAEPRLPVVIKPSDGGEGEQVHLDLRDRAAFREAFSAVGAAAEGVLVEEFVPGVEHRVLLVHGKVVAATRRIPAHVDGDGEHTVADLVAHKNIARAVLENPVHWDVPLDDISRSVMAEQGFTESMVPAEGQRVWIRRNSNIHSGGDAMDATDDLTAEEVDMAEKVVRAIPGLRLVGLDMLLPRDGEGDAPRVLEVNSSPMLSGHHFPWIGKPRDAAGALLSGMYPDSPARRRTV</sequence>
<proteinExistence type="predicted"/>
<dbReference type="PANTHER" id="PTHR21621:SF0">
    <property type="entry name" value="BETA-CITRYLGLUTAMATE SYNTHASE B-RELATED"/>
    <property type="match status" value="1"/>
</dbReference>
<dbReference type="EMBL" id="JACCFY010000001">
    <property type="protein sequence ID" value="NYJ78368.1"/>
    <property type="molecule type" value="Genomic_DNA"/>
</dbReference>
<keyword evidence="1" id="KW-0547">Nucleotide-binding</keyword>
<dbReference type="InterPro" id="IPR013815">
    <property type="entry name" value="ATP_grasp_subdomain_1"/>
</dbReference>
<dbReference type="GO" id="GO:0046872">
    <property type="term" value="F:metal ion binding"/>
    <property type="evidence" value="ECO:0007669"/>
    <property type="project" value="InterPro"/>
</dbReference>
<keyword evidence="3" id="KW-0436">Ligase</keyword>